<dbReference type="EMBL" id="WJBH02000004">
    <property type="protein sequence ID" value="KAI9559475.1"/>
    <property type="molecule type" value="Genomic_DNA"/>
</dbReference>
<sequence length="127" mass="14983">MYHGILVQGVKQAKEIFKGGRFYWQEDNDPKHAAKINRGYLSRKEKDGTLIHLEWPPQSPDLSPIEQIWDYVKSKMDTTERSSKEVMWKKIQKEWNEIPKTVLRKYILSLKARCAACLNAKGYHTKY</sequence>
<gene>
    <name evidence="2" type="ORF">GHT06_013467</name>
</gene>
<reference evidence="2 3" key="1">
    <citation type="submission" date="2022-05" db="EMBL/GenBank/DDBJ databases">
        <title>A multi-omics perspective on studying reproductive biology in Daphnia sinensis.</title>
        <authorList>
            <person name="Jia J."/>
        </authorList>
    </citation>
    <scope>NUCLEOTIDE SEQUENCE [LARGE SCALE GENOMIC DNA]</scope>
    <source>
        <strain evidence="2 3">WSL</strain>
    </source>
</reference>
<evidence type="ECO:0000313" key="3">
    <source>
        <dbReference type="Proteomes" id="UP000820818"/>
    </source>
</evidence>
<evidence type="ECO:0000259" key="1">
    <source>
        <dbReference type="Pfam" id="PF13358"/>
    </source>
</evidence>
<dbReference type="Pfam" id="PF13358">
    <property type="entry name" value="DDE_3"/>
    <property type="match status" value="1"/>
</dbReference>
<dbReference type="InterPro" id="IPR038717">
    <property type="entry name" value="Tc1-like_DDE_dom"/>
</dbReference>
<accession>A0AAD5LCM8</accession>
<dbReference type="PANTHER" id="PTHR47326">
    <property type="entry name" value="TRANSPOSABLE ELEMENT TC3 TRANSPOSASE-LIKE PROTEIN"/>
    <property type="match status" value="1"/>
</dbReference>
<dbReference type="Gene3D" id="3.30.420.10">
    <property type="entry name" value="Ribonuclease H-like superfamily/Ribonuclease H"/>
    <property type="match status" value="1"/>
</dbReference>
<dbReference type="PANTHER" id="PTHR47326:SF1">
    <property type="entry name" value="HTH PSQ-TYPE DOMAIN-CONTAINING PROTEIN"/>
    <property type="match status" value="1"/>
</dbReference>
<comment type="caution">
    <text evidence="2">The sequence shown here is derived from an EMBL/GenBank/DDBJ whole genome shotgun (WGS) entry which is preliminary data.</text>
</comment>
<protein>
    <recommendedName>
        <fullName evidence="1">Tc1-like transposase DDE domain-containing protein</fullName>
    </recommendedName>
</protein>
<dbReference type="GO" id="GO:0003676">
    <property type="term" value="F:nucleic acid binding"/>
    <property type="evidence" value="ECO:0007669"/>
    <property type="project" value="InterPro"/>
</dbReference>
<feature type="domain" description="Tc1-like transposase DDE" evidence="1">
    <location>
        <begin position="27"/>
        <end position="81"/>
    </location>
</feature>
<keyword evidence="3" id="KW-1185">Reference proteome</keyword>
<dbReference type="Proteomes" id="UP000820818">
    <property type="component" value="Linkage Group LG4"/>
</dbReference>
<name>A0AAD5LCM8_9CRUS</name>
<organism evidence="2 3">
    <name type="scientific">Daphnia sinensis</name>
    <dbReference type="NCBI Taxonomy" id="1820382"/>
    <lineage>
        <taxon>Eukaryota</taxon>
        <taxon>Metazoa</taxon>
        <taxon>Ecdysozoa</taxon>
        <taxon>Arthropoda</taxon>
        <taxon>Crustacea</taxon>
        <taxon>Branchiopoda</taxon>
        <taxon>Diplostraca</taxon>
        <taxon>Cladocera</taxon>
        <taxon>Anomopoda</taxon>
        <taxon>Daphniidae</taxon>
        <taxon>Daphnia</taxon>
        <taxon>Daphnia similis group</taxon>
    </lineage>
</organism>
<proteinExistence type="predicted"/>
<dbReference type="AlphaFoldDB" id="A0AAD5LCM8"/>
<evidence type="ECO:0000313" key="2">
    <source>
        <dbReference type="EMBL" id="KAI9559475.1"/>
    </source>
</evidence>
<dbReference type="InterPro" id="IPR036397">
    <property type="entry name" value="RNaseH_sf"/>
</dbReference>